<dbReference type="InterPro" id="IPR013087">
    <property type="entry name" value="Znf_C2H2_type"/>
</dbReference>
<dbReference type="Proteomes" id="UP000039865">
    <property type="component" value="Unassembled WGS sequence"/>
</dbReference>
<accession>A0A078A849</accession>
<evidence type="ECO:0000259" key="3">
    <source>
        <dbReference type="PROSITE" id="PS50157"/>
    </source>
</evidence>
<evidence type="ECO:0000256" key="2">
    <source>
        <dbReference type="SAM" id="MobiDB-lite"/>
    </source>
</evidence>
<feature type="compositionally biased region" description="Low complexity" evidence="2">
    <location>
        <begin position="467"/>
        <end position="477"/>
    </location>
</feature>
<gene>
    <name evidence="4" type="primary">Contig17627.g18748</name>
    <name evidence="4" type="ORF">STYLEM_7371</name>
</gene>
<feature type="compositionally biased region" description="Polar residues" evidence="2">
    <location>
        <begin position="574"/>
        <end position="592"/>
    </location>
</feature>
<feature type="compositionally biased region" description="Polar residues" evidence="2">
    <location>
        <begin position="496"/>
        <end position="518"/>
    </location>
</feature>
<keyword evidence="1" id="KW-0863">Zinc-finger</keyword>
<keyword evidence="1" id="KW-0862">Zinc</keyword>
<dbReference type="InParanoid" id="A0A078A849"/>
<protein>
    <submittedName>
        <fullName evidence="4">Zinc c2h2 type family protein</fullName>
    </submittedName>
</protein>
<evidence type="ECO:0000313" key="4">
    <source>
        <dbReference type="EMBL" id="CDW78394.1"/>
    </source>
</evidence>
<proteinExistence type="predicted"/>
<evidence type="ECO:0000313" key="5">
    <source>
        <dbReference type="Proteomes" id="UP000039865"/>
    </source>
</evidence>
<feature type="compositionally biased region" description="Polar residues" evidence="2">
    <location>
        <begin position="607"/>
        <end position="619"/>
    </location>
</feature>
<feature type="compositionally biased region" description="Low complexity" evidence="2">
    <location>
        <begin position="593"/>
        <end position="606"/>
    </location>
</feature>
<reference evidence="4 5" key="1">
    <citation type="submission" date="2014-06" db="EMBL/GenBank/DDBJ databases">
        <authorList>
            <person name="Swart Estienne"/>
        </authorList>
    </citation>
    <scope>NUCLEOTIDE SEQUENCE [LARGE SCALE GENOMIC DNA]</scope>
    <source>
        <strain evidence="4 5">130c</strain>
    </source>
</reference>
<dbReference type="EMBL" id="CCKQ01007059">
    <property type="protein sequence ID" value="CDW78394.1"/>
    <property type="molecule type" value="Genomic_DNA"/>
</dbReference>
<evidence type="ECO:0000256" key="1">
    <source>
        <dbReference type="PROSITE-ProRule" id="PRU00042"/>
    </source>
</evidence>
<name>A0A078A849_STYLE</name>
<feature type="domain" description="C2H2-type" evidence="3">
    <location>
        <begin position="332"/>
        <end position="362"/>
    </location>
</feature>
<dbReference type="PROSITE" id="PS50157">
    <property type="entry name" value="ZINC_FINGER_C2H2_2"/>
    <property type="match status" value="1"/>
</dbReference>
<feature type="region of interest" description="Disordered" evidence="2">
    <location>
        <begin position="574"/>
        <end position="619"/>
    </location>
</feature>
<dbReference type="PROSITE" id="PS00028">
    <property type="entry name" value="ZINC_FINGER_C2H2_1"/>
    <property type="match status" value="1"/>
</dbReference>
<dbReference type="OrthoDB" id="21530at2759"/>
<dbReference type="Gene3D" id="3.30.160.60">
    <property type="entry name" value="Classic Zinc Finger"/>
    <property type="match status" value="1"/>
</dbReference>
<feature type="compositionally biased region" description="Polar residues" evidence="2">
    <location>
        <begin position="163"/>
        <end position="183"/>
    </location>
</feature>
<feature type="region of interest" description="Disordered" evidence="2">
    <location>
        <begin position="457"/>
        <end position="518"/>
    </location>
</feature>
<keyword evidence="1" id="KW-0479">Metal-binding</keyword>
<sequence length="619" mass="70298">MKNTSTSTVKCPDQQPLQQLAKLLGKRLRSKILINNIPPQQAQDEQKENQKPGLNKRLRIRKDQQQSQQSNTTTQQQLRETATVTSAINHKLGAPVTGENISSLSGSTLLDELQRDSMMNGGKDEDFNDTQSLTASDFEVLNKENFFDRINDAFTFTSQIKNLNNNDNKPTISKNTRSSQQTARQRKEDSKVQAVAQLSNLTAISSYMSQSHKALNETSYQSSQNDLTAQALVKNSAFSLQFEVDQVTGLPKIPAYEKTLNYMDEYWNVYLQNQALLAQIDKIATERNDLLHKSFKIQNFYDENLDRFQSERYSSGRKKHNRRCANDIERQYKCPYPKCEKFYGSEGSLNLHIKIKHNGGNKTDREKIAKSIVFAQANGINLPENFDLNLPPGSVEKAATQVGVSLDSESIKKLEQDLTAKNELTAKMMKEQEMLKNHMQYQKSNNMSMSQTIYPPSMIKSFGEKPNQGQGQSNSNNDENSFKMPTPVNKLHKNHSSNSENNPNILPQNGKSSIIQPYKPLNQSPRVAFGENTNSIHQHSNLVHLADHNSSIYSQENKMFDKNDMKRINNQNQYNQNSKHQSSPYTNQSPLKNSNFNNYGNTMNNNAASISNTRQSKRF</sequence>
<organism evidence="4 5">
    <name type="scientific">Stylonychia lemnae</name>
    <name type="common">Ciliate</name>
    <dbReference type="NCBI Taxonomy" id="5949"/>
    <lineage>
        <taxon>Eukaryota</taxon>
        <taxon>Sar</taxon>
        <taxon>Alveolata</taxon>
        <taxon>Ciliophora</taxon>
        <taxon>Intramacronucleata</taxon>
        <taxon>Spirotrichea</taxon>
        <taxon>Stichotrichia</taxon>
        <taxon>Sporadotrichida</taxon>
        <taxon>Oxytrichidae</taxon>
        <taxon>Stylonychinae</taxon>
        <taxon>Stylonychia</taxon>
    </lineage>
</organism>
<keyword evidence="5" id="KW-1185">Reference proteome</keyword>
<dbReference type="GO" id="GO:0008270">
    <property type="term" value="F:zinc ion binding"/>
    <property type="evidence" value="ECO:0007669"/>
    <property type="project" value="UniProtKB-KW"/>
</dbReference>
<dbReference type="AlphaFoldDB" id="A0A078A849"/>
<feature type="region of interest" description="Disordered" evidence="2">
    <location>
        <begin position="163"/>
        <end position="191"/>
    </location>
</feature>